<feature type="signal peptide" evidence="2">
    <location>
        <begin position="1"/>
        <end position="22"/>
    </location>
</feature>
<dbReference type="PANTHER" id="PTHR10151">
    <property type="entry name" value="ECTONUCLEOTIDE PYROPHOSPHATASE/PHOSPHODIESTERASE"/>
    <property type="match status" value="1"/>
</dbReference>
<dbReference type="EMBL" id="JAFCLK010000002">
    <property type="protein sequence ID" value="MBR1134625.1"/>
    <property type="molecule type" value="Genomic_DNA"/>
</dbReference>
<evidence type="ECO:0000256" key="1">
    <source>
        <dbReference type="SAM" id="MobiDB-lite"/>
    </source>
</evidence>
<comment type="caution">
    <text evidence="3">The sequence shown here is derived from an EMBL/GenBank/DDBJ whole genome shotgun (WGS) entry which is preliminary data.</text>
</comment>
<dbReference type="Gene3D" id="3.40.720.10">
    <property type="entry name" value="Alkaline Phosphatase, subunit A"/>
    <property type="match status" value="1"/>
</dbReference>
<evidence type="ECO:0000256" key="2">
    <source>
        <dbReference type="SAM" id="SignalP"/>
    </source>
</evidence>
<dbReference type="InterPro" id="IPR017850">
    <property type="entry name" value="Alkaline_phosphatase_core_sf"/>
</dbReference>
<dbReference type="PANTHER" id="PTHR10151:SF120">
    <property type="entry name" value="BIS(5'-ADENOSYL)-TRIPHOSPHATASE"/>
    <property type="match status" value="1"/>
</dbReference>
<name>A0ABS5FZZ0_9BRAD</name>
<evidence type="ECO:0000313" key="4">
    <source>
        <dbReference type="Proteomes" id="UP001314635"/>
    </source>
</evidence>
<organism evidence="3 4">
    <name type="scientific">Bradyrhizobium denitrificans</name>
    <dbReference type="NCBI Taxonomy" id="2734912"/>
    <lineage>
        <taxon>Bacteria</taxon>
        <taxon>Pseudomonadati</taxon>
        <taxon>Pseudomonadota</taxon>
        <taxon>Alphaproteobacteria</taxon>
        <taxon>Hyphomicrobiales</taxon>
        <taxon>Nitrobacteraceae</taxon>
        <taxon>Bradyrhizobium</taxon>
    </lineage>
</organism>
<gene>
    <name evidence="3" type="ORF">JQ619_02470</name>
</gene>
<dbReference type="Pfam" id="PF01663">
    <property type="entry name" value="Phosphodiest"/>
    <property type="match status" value="1"/>
</dbReference>
<dbReference type="RefSeq" id="WP_012044918.1">
    <property type="nucleotide sequence ID" value="NZ_JABFDP010000005.1"/>
</dbReference>
<evidence type="ECO:0000313" key="3">
    <source>
        <dbReference type="EMBL" id="MBR1134625.1"/>
    </source>
</evidence>
<accession>A0ABS5FZZ0</accession>
<reference evidence="4" key="1">
    <citation type="journal article" date="2021" name="ISME J.">
        <title>Evolutionary origin and ecological implication of a unique nif island in free-living Bradyrhizobium lineages.</title>
        <authorList>
            <person name="Tao J."/>
        </authorList>
    </citation>
    <scope>NUCLEOTIDE SEQUENCE [LARGE SCALE GENOMIC DNA]</scope>
    <source>
        <strain evidence="4">SZCCT0094</strain>
    </source>
</reference>
<dbReference type="InterPro" id="IPR002591">
    <property type="entry name" value="Phosphodiest/P_Trfase"/>
</dbReference>
<keyword evidence="2" id="KW-0732">Signal</keyword>
<proteinExistence type="predicted"/>
<dbReference type="Proteomes" id="UP001314635">
    <property type="component" value="Unassembled WGS sequence"/>
</dbReference>
<feature type="chain" id="PRO_5045211400" evidence="2">
    <location>
        <begin position="23"/>
        <end position="619"/>
    </location>
</feature>
<keyword evidence="4" id="KW-1185">Reference proteome</keyword>
<protein>
    <submittedName>
        <fullName evidence="3">Alkaline phosphatase family protein</fullName>
    </submittedName>
</protein>
<feature type="region of interest" description="Disordered" evidence="1">
    <location>
        <begin position="199"/>
        <end position="222"/>
    </location>
</feature>
<dbReference type="SUPFAM" id="SSF53649">
    <property type="entry name" value="Alkaline phosphatase-like"/>
    <property type="match status" value="1"/>
</dbReference>
<sequence>MRRPLVLLCAGLTLLSSSAAFAQNATPHNLILFIPDGLRAAKVTPDATPAMAAVRDKGVNFKNSHSLFPTFTMANGSAMATGHYLGDTGTFSNTIFTGYTSVPAGDTVVPFIENDAVLGDIDEHFNGDYLNEDTILKLARKAGYSTAAIGKLGPTYLFDHTACPCKPGATSSIVIDDSTGGKNGVALTDEVKDAIGKAGLPLATPSRGDNGKAGDAKTPGTTSANVAQQAYMVDVATKVVLPMFKARNKPFVLVFWSRDPDGSQHNHGDSLNTITPGINGPTSMAGIKNADDNLAALRKALDDLGLAASTNIMVQADHGFSTISKESKTSPSAKVSYDDTPKDFLPMGFLAIDLAKALDLPLFDPNDKNAAVPEGKHPKAGNGVLGKDPAKPDLVVATNGGSDLIYLPNGDKKLARRTVKALLAQDYVSGIFVDDKLGEIPGTLPLSQINLQGKAVTPHPAIVVNFRSYVAPGCDVPSNCSVEVADTVLRQGQGMHGAFSRGDTYNFMAAIGPDFKAGFIDPLPVSNADVGITAARLLDLKVAPKGRLIGRVMTEAMPNGATPKAVSDVIKSDPASGGLRTVLKLQRVGSQRYFDAAGFPGRTVGLDDEAPKQKAAAAK</sequence>